<dbReference type="GO" id="GO:0030121">
    <property type="term" value="C:AP-1 adaptor complex"/>
    <property type="evidence" value="ECO:0007669"/>
    <property type="project" value="TreeGrafter"/>
</dbReference>
<evidence type="ECO:0000256" key="5">
    <source>
        <dbReference type="ARBA" id="ARBA00022775"/>
    </source>
</evidence>
<feature type="compositionally biased region" description="Polar residues" evidence="9">
    <location>
        <begin position="571"/>
        <end position="584"/>
    </location>
</feature>
<evidence type="ECO:0000256" key="8">
    <source>
        <dbReference type="ARBA" id="ARBA00023180"/>
    </source>
</evidence>
<evidence type="ECO:0000256" key="10">
    <source>
        <dbReference type="SAM" id="Phobius"/>
    </source>
</evidence>
<evidence type="ECO:0000256" key="7">
    <source>
        <dbReference type="ARBA" id="ARBA00023136"/>
    </source>
</evidence>
<dbReference type="InterPro" id="IPR020846">
    <property type="entry name" value="MFS_dom"/>
</dbReference>
<comment type="similarity">
    <text evidence="2">Belongs to the major facilitator superfamily. Vesicular transporter family.</text>
</comment>
<reference evidence="12" key="1">
    <citation type="journal article" date="2018" name="Nature">
        <title>Convergent evolution of bilaterian nerve cords.</title>
        <authorList>
            <person name="Martin-Duran J.M."/>
            <person name="Pang K."/>
            <person name="Borve A."/>
            <person name="Le H.S."/>
            <person name="Furu A."/>
            <person name="Cannon J.T."/>
            <person name="Jondelius U."/>
            <person name="Hejnol A."/>
        </authorList>
    </citation>
    <scope>NUCLEOTIDE SEQUENCE</scope>
</reference>
<evidence type="ECO:0000256" key="9">
    <source>
        <dbReference type="SAM" id="MobiDB-lite"/>
    </source>
</evidence>
<dbReference type="InterPro" id="IPR036259">
    <property type="entry name" value="MFS_trans_sf"/>
</dbReference>
<feature type="transmembrane region" description="Helical" evidence="10">
    <location>
        <begin position="443"/>
        <end position="463"/>
    </location>
</feature>
<evidence type="ECO:0000256" key="4">
    <source>
        <dbReference type="ARBA" id="ARBA00022692"/>
    </source>
</evidence>
<proteinExistence type="evidence at transcript level"/>
<evidence type="ECO:0000256" key="6">
    <source>
        <dbReference type="ARBA" id="ARBA00022989"/>
    </source>
</evidence>
<organism evidence="12">
    <name type="scientific">Lineus ruber</name>
    <name type="common">Red bootlace</name>
    <name type="synonym">Poseidon ruber</name>
    <dbReference type="NCBI Taxonomy" id="88926"/>
    <lineage>
        <taxon>Eukaryota</taxon>
        <taxon>Metazoa</taxon>
        <taxon>Spiralia</taxon>
        <taxon>Lophotrochozoa</taxon>
        <taxon>Nemertea</taxon>
        <taxon>Pilidiophora</taxon>
        <taxon>Heteronemertea</taxon>
        <taxon>Lineidae</taxon>
        <taxon>Lineus</taxon>
    </lineage>
</organism>
<dbReference type="InterPro" id="IPR050930">
    <property type="entry name" value="MFS_Vesicular_Transporter"/>
</dbReference>
<dbReference type="EMBL" id="KY809750">
    <property type="protein sequence ID" value="AUN27676.1"/>
    <property type="molecule type" value="mRNA"/>
</dbReference>
<dbReference type="Gene3D" id="1.20.1250.20">
    <property type="entry name" value="MFS general substrate transporter like domains"/>
    <property type="match status" value="1"/>
</dbReference>
<feature type="transmembrane region" description="Helical" evidence="10">
    <location>
        <begin position="376"/>
        <end position="402"/>
    </location>
</feature>
<feature type="transmembrane region" description="Helical" evidence="10">
    <location>
        <begin position="238"/>
        <end position="259"/>
    </location>
</feature>
<feature type="compositionally biased region" description="Polar residues" evidence="9">
    <location>
        <begin position="538"/>
        <end position="555"/>
    </location>
</feature>
<feature type="region of interest" description="Disordered" evidence="9">
    <location>
        <begin position="531"/>
        <end position="584"/>
    </location>
</feature>
<evidence type="ECO:0000313" key="12">
    <source>
        <dbReference type="EMBL" id="AUN27676.1"/>
    </source>
</evidence>
<comment type="subcellular location">
    <subcellularLocation>
        <location evidence="1">Membrane</location>
        <topology evidence="1">Multi-pass membrane protein</topology>
    </subcellularLocation>
</comment>
<name>A0A2I6QBP8_LINRU</name>
<dbReference type="CDD" id="cd17383">
    <property type="entry name" value="MFS_SLC18A3_VAChT"/>
    <property type="match status" value="1"/>
</dbReference>
<dbReference type="InterPro" id="IPR001958">
    <property type="entry name" value="Tet-R_TetA/multi-R_MdtG-like"/>
</dbReference>
<dbReference type="GO" id="GO:0042910">
    <property type="term" value="F:xenobiotic transmembrane transporter activity"/>
    <property type="evidence" value="ECO:0007669"/>
    <property type="project" value="InterPro"/>
</dbReference>
<keyword evidence="8" id="KW-0325">Glycoprotein</keyword>
<keyword evidence="5" id="KW-0532">Neurotransmitter transport</keyword>
<evidence type="ECO:0000256" key="2">
    <source>
        <dbReference type="ARBA" id="ARBA00006829"/>
    </source>
</evidence>
<dbReference type="AlphaFoldDB" id="A0A2I6QBP8"/>
<accession>A0A2I6QBP8</accession>
<feature type="domain" description="Major facilitator superfamily (MFS) profile" evidence="11">
    <location>
        <begin position="32"/>
        <end position="470"/>
    </location>
</feature>
<dbReference type="Pfam" id="PF07690">
    <property type="entry name" value="MFS_1"/>
    <property type="match status" value="1"/>
</dbReference>
<dbReference type="InterPro" id="IPR011701">
    <property type="entry name" value="MFS"/>
</dbReference>
<evidence type="ECO:0000256" key="3">
    <source>
        <dbReference type="ARBA" id="ARBA00022448"/>
    </source>
</evidence>
<dbReference type="PROSITE" id="PS50850">
    <property type="entry name" value="MFS"/>
    <property type="match status" value="1"/>
</dbReference>
<evidence type="ECO:0000259" key="11">
    <source>
        <dbReference type="PROSITE" id="PS50850"/>
    </source>
</evidence>
<feature type="transmembrane region" description="Helical" evidence="10">
    <location>
        <begin position="322"/>
        <end position="340"/>
    </location>
</feature>
<dbReference type="GO" id="GO:0005277">
    <property type="term" value="F:acetylcholine transmembrane transporter activity"/>
    <property type="evidence" value="ECO:0007669"/>
    <property type="project" value="TreeGrafter"/>
</dbReference>
<feature type="transmembrane region" description="Helical" evidence="10">
    <location>
        <begin position="279"/>
        <end position="302"/>
    </location>
</feature>
<protein>
    <submittedName>
        <fullName evidence="12">Vesicular acetylcholine transporter</fullName>
    </submittedName>
</protein>
<dbReference type="GO" id="GO:0043195">
    <property type="term" value="C:terminal bouton"/>
    <property type="evidence" value="ECO:0007669"/>
    <property type="project" value="TreeGrafter"/>
</dbReference>
<keyword evidence="3" id="KW-0813">Transport</keyword>
<feature type="transmembrane region" description="Helical" evidence="10">
    <location>
        <begin position="31"/>
        <end position="54"/>
    </location>
</feature>
<sequence>MPVIPIINKDISQIAKQLNDKIHEHKTQRKLVLITVCIALLLDNMLYMVIVPIIPDYLRSINAWGEPQYFLIGGYNYSISVNGTDLDGNRSYTPVYNYSAPKRTLDERIYDSEDTAVGVLFASKAIVQLLFNPLSGTLIDRYGYDLPMMFGLSVIFLSTAFFAFGESYSVLFVARSLQGLGSAFADTSGLAMIADRFTEEAERSTALGIALAFISFGCLVAPPFGGVLYQFAGKQVPFLFLATIALFDGFILLAVMKPVRQMRAEFSKEMPKGTPIHKLIIDPYIACCAGALVMANVSLAFLEPTIAIWMRETMSASEWEMGMIWLPAFFPHILGVYLTVKMARKYPQYQWAMAAGGLALEGVCCLMVPFCKSFAVLMLPICGICYGIALVDTAILPTLGYLVDVRHVSIYGSVYAIADISYSLAYAFGPIVAASIVHSIGFMWLNIGIFLSNIMYAPMLIFLRHIYDYKPFENESSVLVDDPPHQKYKTYQMNDIASTDPKEVDEMKNHLEHSNTTDPKRNTEIVNPLYEPGHTEPTKTMNNMKAAMPNSNHATQPHRMKTRSQKDSPYADTTNILESSDSDY</sequence>
<dbReference type="GO" id="GO:0007268">
    <property type="term" value="P:chemical synaptic transmission"/>
    <property type="evidence" value="ECO:0007669"/>
    <property type="project" value="TreeGrafter"/>
</dbReference>
<keyword evidence="4 10" id="KW-0812">Transmembrane</keyword>
<dbReference type="GO" id="GO:0030122">
    <property type="term" value="C:AP-2 adaptor complex"/>
    <property type="evidence" value="ECO:0007669"/>
    <property type="project" value="TreeGrafter"/>
</dbReference>
<dbReference type="PANTHER" id="PTHR23506">
    <property type="entry name" value="GH10249P"/>
    <property type="match status" value="1"/>
</dbReference>
<dbReference type="SUPFAM" id="SSF103473">
    <property type="entry name" value="MFS general substrate transporter"/>
    <property type="match status" value="1"/>
</dbReference>
<evidence type="ECO:0000256" key="1">
    <source>
        <dbReference type="ARBA" id="ARBA00004141"/>
    </source>
</evidence>
<dbReference type="NCBIfam" id="TIGR00880">
    <property type="entry name" value="2_A_01_02"/>
    <property type="match status" value="1"/>
</dbReference>
<dbReference type="PANTHER" id="PTHR23506:SF13">
    <property type="entry name" value="VESICULAR ACETYLCHOLINE TRANSPORTER"/>
    <property type="match status" value="1"/>
</dbReference>
<feature type="transmembrane region" description="Helical" evidence="10">
    <location>
        <begin position="206"/>
        <end position="232"/>
    </location>
</feature>
<feature type="transmembrane region" description="Helical" evidence="10">
    <location>
        <begin position="414"/>
        <end position="437"/>
    </location>
</feature>
<feature type="transmembrane region" description="Helical" evidence="10">
    <location>
        <begin position="146"/>
        <end position="164"/>
    </location>
</feature>
<keyword evidence="6 10" id="KW-1133">Transmembrane helix</keyword>
<dbReference type="FunFam" id="1.20.1250.20:FF:000109">
    <property type="entry name" value="Putative vesicular acetylcholine transporter"/>
    <property type="match status" value="1"/>
</dbReference>
<keyword evidence="7 10" id="KW-0472">Membrane</keyword>